<dbReference type="RefSeq" id="WP_164832298.1">
    <property type="nucleotide sequence ID" value="NZ_CP061470.1"/>
</dbReference>
<dbReference type="SUPFAM" id="SSF53335">
    <property type="entry name" value="S-adenosyl-L-methionine-dependent methyltransferases"/>
    <property type="match status" value="1"/>
</dbReference>
<dbReference type="Proteomes" id="UP000516388">
    <property type="component" value="Chromosome"/>
</dbReference>
<dbReference type="Gene3D" id="3.40.50.150">
    <property type="entry name" value="Vaccinia Virus protein VP39"/>
    <property type="match status" value="1"/>
</dbReference>
<name>A0A7H1S057_9BACL</name>
<evidence type="ECO:0000313" key="1">
    <source>
        <dbReference type="EMBL" id="QNU19896.1"/>
    </source>
</evidence>
<dbReference type="InterPro" id="IPR029063">
    <property type="entry name" value="SAM-dependent_MTases_sf"/>
</dbReference>
<protein>
    <submittedName>
        <fullName evidence="1">Uncharacterized protein</fullName>
    </submittedName>
</protein>
<organism evidence="1 2">
    <name type="scientific">Geobacillus zalihae</name>
    <dbReference type="NCBI Taxonomy" id="213419"/>
    <lineage>
        <taxon>Bacteria</taxon>
        <taxon>Bacillati</taxon>
        <taxon>Bacillota</taxon>
        <taxon>Bacilli</taxon>
        <taxon>Bacillales</taxon>
        <taxon>Anoxybacillaceae</taxon>
        <taxon>Geobacillus</taxon>
    </lineage>
</organism>
<gene>
    <name evidence="1" type="ORF">IC807_10620</name>
</gene>
<keyword evidence="2" id="KW-1185">Reference proteome</keyword>
<evidence type="ECO:0000313" key="2">
    <source>
        <dbReference type="Proteomes" id="UP000516388"/>
    </source>
</evidence>
<proteinExistence type="predicted"/>
<accession>A0A7H1S057</accession>
<dbReference type="KEGG" id="gza:IC807_10620"/>
<reference evidence="1 2" key="1">
    <citation type="submission" date="2020-09" db="EMBL/GenBank/DDBJ databases">
        <title>Complete Geobacillus genomes through the use of hybrid genome assembly.</title>
        <authorList>
            <person name="Vera D.L."/>
            <person name="Venkateswaran K."/>
            <person name="Singh N.K."/>
            <person name="Landry K."/>
        </authorList>
    </citation>
    <scope>NUCLEOTIDE SEQUENCE [LARGE SCALE GENOMIC DNA]</scope>
    <source>
        <strain evidence="1 2">SURF-189</strain>
    </source>
</reference>
<dbReference type="AlphaFoldDB" id="A0A7H1S057"/>
<dbReference type="EMBL" id="CP061470">
    <property type="protein sequence ID" value="QNU19896.1"/>
    <property type="molecule type" value="Genomic_DNA"/>
</dbReference>
<sequence>MDSISVLLLGIDPSFMQEEINGIDEELIESNTEEFYGLQWVGKKEARRLAFLPPQGTLKFMEGEGINEENAKHILIEGDNLEVLRLLQKSYSGRIKMIYIDPPL</sequence>